<dbReference type="RefSeq" id="WP_204427416.1">
    <property type="nucleotide sequence ID" value="NZ_ARXL01000004.1"/>
</dbReference>
<name>A0A9Q3UKS4_9GAMM</name>
<accession>A0A9Q3UKS4</accession>
<evidence type="ECO:0000313" key="4">
    <source>
        <dbReference type="Proteomes" id="UP001108027"/>
    </source>
</evidence>
<dbReference type="EMBL" id="JAJGNA010000003">
    <property type="protein sequence ID" value="MCC4307841.1"/>
    <property type="molecule type" value="Genomic_DNA"/>
</dbReference>
<dbReference type="AlphaFoldDB" id="A0A9Q3UKS4"/>
<reference evidence="3" key="1">
    <citation type="submission" date="2021-10" db="EMBL/GenBank/DDBJ databases">
        <title>The diversity and Nitrogen Metabolism of Culturable Nitrate-Utilizing Bacteria Within the Oxygen Minimum Zone of the Changjiang (Yangtze River)Estuary.</title>
        <authorList>
            <person name="Zhang D."/>
            <person name="Zheng J."/>
            <person name="Liu S."/>
            <person name="He W."/>
        </authorList>
    </citation>
    <scope>NUCLEOTIDE SEQUENCE</scope>
    <source>
        <strain evidence="3">FXH-223</strain>
    </source>
</reference>
<feature type="signal peptide" evidence="2">
    <location>
        <begin position="1"/>
        <end position="22"/>
    </location>
</feature>
<sequence>MRLFLATLALTLGLTLAPPAPAQDNGAVHPEVQKANAQREKIKHRERMLMLFPAGVLGLTIALIIFTRRRR</sequence>
<evidence type="ECO:0000256" key="1">
    <source>
        <dbReference type="SAM" id="Phobius"/>
    </source>
</evidence>
<keyword evidence="2" id="KW-0732">Signal</keyword>
<evidence type="ECO:0000256" key="2">
    <source>
        <dbReference type="SAM" id="SignalP"/>
    </source>
</evidence>
<gene>
    <name evidence="3" type="ORF">LL252_04575</name>
</gene>
<comment type="caution">
    <text evidence="3">The sequence shown here is derived from an EMBL/GenBank/DDBJ whole genome shotgun (WGS) entry which is preliminary data.</text>
</comment>
<proteinExistence type="predicted"/>
<keyword evidence="1" id="KW-0472">Membrane</keyword>
<keyword evidence="4" id="KW-1185">Reference proteome</keyword>
<evidence type="ECO:0000313" key="3">
    <source>
        <dbReference type="EMBL" id="MCC4307841.1"/>
    </source>
</evidence>
<dbReference type="Proteomes" id="UP001108027">
    <property type="component" value="Unassembled WGS sequence"/>
</dbReference>
<keyword evidence="1" id="KW-1133">Transmembrane helix</keyword>
<protein>
    <submittedName>
        <fullName evidence="3">Uncharacterized protein</fullName>
    </submittedName>
</protein>
<feature type="chain" id="PRO_5040359655" evidence="2">
    <location>
        <begin position="23"/>
        <end position="71"/>
    </location>
</feature>
<organism evidence="3 4">
    <name type="scientific">Alloalcanivorax marinus</name>
    <dbReference type="NCBI Taxonomy" id="1177169"/>
    <lineage>
        <taxon>Bacteria</taxon>
        <taxon>Pseudomonadati</taxon>
        <taxon>Pseudomonadota</taxon>
        <taxon>Gammaproteobacteria</taxon>
        <taxon>Oceanospirillales</taxon>
        <taxon>Alcanivoracaceae</taxon>
        <taxon>Alloalcanivorax</taxon>
    </lineage>
</organism>
<keyword evidence="1" id="KW-0812">Transmembrane</keyword>
<feature type="transmembrane region" description="Helical" evidence="1">
    <location>
        <begin position="48"/>
        <end position="66"/>
    </location>
</feature>